<keyword evidence="2" id="KW-0489">Methyltransferase</keyword>
<dbReference type="InterPro" id="IPR013216">
    <property type="entry name" value="Methyltransf_11"/>
</dbReference>
<dbReference type="AlphaFoldDB" id="A0A5C5TRF2"/>
<evidence type="ECO:0000313" key="2">
    <source>
        <dbReference type="EMBL" id="TWT16931.1"/>
    </source>
</evidence>
<comment type="caution">
    <text evidence="2">The sequence shown here is derived from an EMBL/GenBank/DDBJ whole genome shotgun (WGS) entry which is preliminary data.</text>
</comment>
<protein>
    <submittedName>
        <fullName evidence="2">Methyltransferase domain-containing protein</fullName>
    </submittedName>
</protein>
<accession>A0A5C5TRF2</accession>
<dbReference type="CDD" id="cd02440">
    <property type="entry name" value="AdoMet_MTases"/>
    <property type="match status" value="1"/>
</dbReference>
<organism evidence="2 3">
    <name type="scientific">Luteimonas wenzhouensis</name>
    <dbReference type="NCBI Taxonomy" id="2599615"/>
    <lineage>
        <taxon>Bacteria</taxon>
        <taxon>Pseudomonadati</taxon>
        <taxon>Pseudomonadota</taxon>
        <taxon>Gammaproteobacteria</taxon>
        <taxon>Lysobacterales</taxon>
        <taxon>Lysobacteraceae</taxon>
        <taxon>Luteimonas</taxon>
    </lineage>
</organism>
<keyword evidence="2" id="KW-0808">Transferase</keyword>
<dbReference type="EMBL" id="VOHE01000012">
    <property type="protein sequence ID" value="TWT16931.1"/>
    <property type="molecule type" value="Genomic_DNA"/>
</dbReference>
<dbReference type="Gene3D" id="3.40.50.150">
    <property type="entry name" value="Vaccinia Virus protein VP39"/>
    <property type="match status" value="1"/>
</dbReference>
<keyword evidence="3" id="KW-1185">Reference proteome</keyword>
<reference evidence="2 3" key="1">
    <citation type="submission" date="2019-07" db="EMBL/GenBank/DDBJ databases">
        <title>Luteimonas sp. YD-1 nov., isolated from acidic soil.</title>
        <authorList>
            <person name="Zhou J."/>
        </authorList>
    </citation>
    <scope>NUCLEOTIDE SEQUENCE [LARGE SCALE GENOMIC DNA]</scope>
    <source>
        <strain evidence="2 3">YD-1</strain>
    </source>
</reference>
<dbReference type="GO" id="GO:0008757">
    <property type="term" value="F:S-adenosylmethionine-dependent methyltransferase activity"/>
    <property type="evidence" value="ECO:0007669"/>
    <property type="project" value="InterPro"/>
</dbReference>
<dbReference type="GO" id="GO:0032259">
    <property type="term" value="P:methylation"/>
    <property type="evidence" value="ECO:0007669"/>
    <property type="project" value="UniProtKB-KW"/>
</dbReference>
<gene>
    <name evidence="2" type="ORF">FQY79_14880</name>
</gene>
<name>A0A5C5TRF2_9GAMM</name>
<proteinExistence type="predicted"/>
<dbReference type="PANTHER" id="PTHR43861">
    <property type="entry name" value="TRANS-ACONITATE 2-METHYLTRANSFERASE-RELATED"/>
    <property type="match status" value="1"/>
</dbReference>
<dbReference type="SUPFAM" id="SSF53335">
    <property type="entry name" value="S-adenosyl-L-methionine-dependent methyltransferases"/>
    <property type="match status" value="1"/>
</dbReference>
<dbReference type="InterPro" id="IPR029063">
    <property type="entry name" value="SAM-dependent_MTases_sf"/>
</dbReference>
<feature type="domain" description="Methyltransferase type 11" evidence="1">
    <location>
        <begin position="34"/>
        <end position="124"/>
    </location>
</feature>
<evidence type="ECO:0000313" key="3">
    <source>
        <dbReference type="Proteomes" id="UP000315949"/>
    </source>
</evidence>
<dbReference type="RefSeq" id="WP_146313674.1">
    <property type="nucleotide sequence ID" value="NZ_VOHE01000012.1"/>
</dbReference>
<dbReference type="OrthoDB" id="9810247at2"/>
<evidence type="ECO:0000259" key="1">
    <source>
        <dbReference type="Pfam" id="PF08241"/>
    </source>
</evidence>
<dbReference type="Proteomes" id="UP000315949">
    <property type="component" value="Unassembled WGS sequence"/>
</dbReference>
<sequence>MAQYQSFPDASGASRTLDKLKALKLPVLEGRSFLDIGCNEGFFCGFARHLGAHRVVGLDRSALFIERARARFPECEFVQTDWDHLPDERFDVILLASALHYADDQPALIARLVERLTEDGTLVLEMGIASGPGSEWVEVERGIDTRLFPTMKKLHEVLRGHAWKWMGRSVAQAGDPVSRHVVHVSRRRPVAYLLMQPPGYGKSSLASGLFPAAQVPVVSGDQSIAGIARGTIAVGERLHETAARDYSPFHIDAVVGRIFDAGLGAELVDVWAGLAGERDFALDMFIPTEYQAEVEAGFAARGYLPVRLQWERVGPPLLGEDRLAVEADAYYASLQAAGRPPELGEPDRPLASRGFVDDVRVGPDGVSISGWVVDEAGGLPAALVVRVNGHEYRVDAPEPKPRPDVQRHLRLPHPQVGYLLQLDVPGVRALSDIGPDFAVLLPDGARVRPTARVRALLSGKRGRA</sequence>
<dbReference type="Pfam" id="PF08241">
    <property type="entry name" value="Methyltransf_11"/>
    <property type="match status" value="1"/>
</dbReference>